<dbReference type="PANTHER" id="PTHR42872:SF6">
    <property type="entry name" value="PROTEIN-GLUTAMATE METHYLESTERASE_PROTEIN-GLUTAMINE GLUTAMINASE"/>
    <property type="match status" value="1"/>
</dbReference>
<dbReference type="InterPro" id="IPR000673">
    <property type="entry name" value="Sig_transdc_resp-reg_Me-estase"/>
</dbReference>
<dbReference type="GO" id="GO:0000156">
    <property type="term" value="F:phosphorelay response regulator activity"/>
    <property type="evidence" value="ECO:0007669"/>
    <property type="project" value="InterPro"/>
</dbReference>
<feature type="domain" description="CheB-type methylesterase" evidence="5">
    <location>
        <begin position="8"/>
        <end position="197"/>
    </location>
</feature>
<keyword evidence="4" id="KW-0145">Chemotaxis</keyword>
<evidence type="ECO:0000313" key="7">
    <source>
        <dbReference type="Proteomes" id="UP000620266"/>
    </source>
</evidence>
<evidence type="ECO:0000256" key="1">
    <source>
        <dbReference type="ARBA" id="ARBA00022801"/>
    </source>
</evidence>
<feature type="active site" evidence="4">
    <location>
        <position position="20"/>
    </location>
</feature>
<dbReference type="Gene3D" id="3.40.50.180">
    <property type="entry name" value="Methylesterase CheB, C-terminal domain"/>
    <property type="match status" value="1"/>
</dbReference>
<dbReference type="PANTHER" id="PTHR42872">
    <property type="entry name" value="PROTEIN-GLUTAMATE METHYLESTERASE/PROTEIN-GLUTAMINE GLUTAMINASE"/>
    <property type="match status" value="1"/>
</dbReference>
<comment type="catalytic activity">
    <reaction evidence="3">
        <text>[protein]-L-glutamate 5-O-methyl ester + H2O = L-glutamyl-[protein] + methanol + H(+)</text>
        <dbReference type="Rhea" id="RHEA:23236"/>
        <dbReference type="Rhea" id="RHEA-COMP:10208"/>
        <dbReference type="Rhea" id="RHEA-COMP:10311"/>
        <dbReference type="ChEBI" id="CHEBI:15377"/>
        <dbReference type="ChEBI" id="CHEBI:15378"/>
        <dbReference type="ChEBI" id="CHEBI:17790"/>
        <dbReference type="ChEBI" id="CHEBI:29973"/>
        <dbReference type="ChEBI" id="CHEBI:82795"/>
        <dbReference type="EC" id="3.1.1.61"/>
    </reaction>
</comment>
<feature type="active site" evidence="4">
    <location>
        <position position="47"/>
    </location>
</feature>
<organism evidence="6 7">
    <name type="scientific">Oxalicibacterium flavum</name>
    <dbReference type="NCBI Taxonomy" id="179467"/>
    <lineage>
        <taxon>Bacteria</taxon>
        <taxon>Pseudomonadati</taxon>
        <taxon>Pseudomonadota</taxon>
        <taxon>Betaproteobacteria</taxon>
        <taxon>Burkholderiales</taxon>
        <taxon>Oxalobacteraceae</taxon>
        <taxon>Oxalicibacterium</taxon>
    </lineage>
</organism>
<dbReference type="PROSITE" id="PS50122">
    <property type="entry name" value="CHEB"/>
    <property type="match status" value="1"/>
</dbReference>
<evidence type="ECO:0000256" key="2">
    <source>
        <dbReference type="ARBA" id="ARBA00039140"/>
    </source>
</evidence>
<reference evidence="6" key="1">
    <citation type="journal article" date="2014" name="Int. J. Syst. Evol. Microbiol.">
        <title>Complete genome sequence of Corynebacterium casei LMG S-19264T (=DSM 44701T), isolated from a smear-ripened cheese.</title>
        <authorList>
            <consortium name="US DOE Joint Genome Institute (JGI-PGF)"/>
            <person name="Walter F."/>
            <person name="Albersmeier A."/>
            <person name="Kalinowski J."/>
            <person name="Ruckert C."/>
        </authorList>
    </citation>
    <scope>NUCLEOTIDE SEQUENCE</scope>
    <source>
        <strain evidence="6">CCM 7086</strain>
    </source>
</reference>
<dbReference type="CDD" id="cd16433">
    <property type="entry name" value="CheB"/>
    <property type="match status" value="1"/>
</dbReference>
<dbReference type="SUPFAM" id="SSF52738">
    <property type="entry name" value="Methylesterase CheB, C-terminal domain"/>
    <property type="match status" value="1"/>
</dbReference>
<keyword evidence="7" id="KW-1185">Reference proteome</keyword>
<dbReference type="RefSeq" id="WP_188394455.1">
    <property type="nucleotide sequence ID" value="NZ_BMCG01000001.1"/>
</dbReference>
<reference evidence="6" key="2">
    <citation type="submission" date="2020-09" db="EMBL/GenBank/DDBJ databases">
        <authorList>
            <person name="Sun Q."/>
            <person name="Sedlacek I."/>
        </authorList>
    </citation>
    <scope>NUCLEOTIDE SEQUENCE</scope>
    <source>
        <strain evidence="6">CCM 7086</strain>
    </source>
</reference>
<gene>
    <name evidence="6" type="ORF">GCM10007205_03610</name>
</gene>
<evidence type="ECO:0000256" key="4">
    <source>
        <dbReference type="PROSITE-ProRule" id="PRU00050"/>
    </source>
</evidence>
<dbReference type="EMBL" id="BMCG01000001">
    <property type="protein sequence ID" value="GGB97610.1"/>
    <property type="molecule type" value="Genomic_DNA"/>
</dbReference>
<feature type="active site" evidence="4">
    <location>
        <position position="140"/>
    </location>
</feature>
<evidence type="ECO:0000256" key="3">
    <source>
        <dbReference type="ARBA" id="ARBA00048267"/>
    </source>
</evidence>
<protein>
    <recommendedName>
        <fullName evidence="2">protein-glutamate methylesterase</fullName>
        <ecNumber evidence="2">3.1.1.61</ecNumber>
    </recommendedName>
</protein>
<comment type="caution">
    <text evidence="6">The sequence shown here is derived from an EMBL/GenBank/DDBJ whole genome shotgun (WGS) entry which is preliminary data.</text>
</comment>
<accession>A0A8J2XX65</accession>
<name>A0A8J2XX65_9BURK</name>
<dbReference type="EC" id="3.1.1.61" evidence="2"/>
<proteinExistence type="predicted"/>
<dbReference type="Proteomes" id="UP000620266">
    <property type="component" value="Unassembled WGS sequence"/>
</dbReference>
<dbReference type="GO" id="GO:0008984">
    <property type="term" value="F:protein-glutamate methylesterase activity"/>
    <property type="evidence" value="ECO:0007669"/>
    <property type="project" value="UniProtKB-EC"/>
</dbReference>
<evidence type="ECO:0000313" key="6">
    <source>
        <dbReference type="EMBL" id="GGB97610.1"/>
    </source>
</evidence>
<dbReference type="AlphaFoldDB" id="A0A8J2XX65"/>
<dbReference type="GO" id="GO:0006935">
    <property type="term" value="P:chemotaxis"/>
    <property type="evidence" value="ECO:0007669"/>
    <property type="project" value="UniProtKB-UniRule"/>
</dbReference>
<evidence type="ECO:0000259" key="5">
    <source>
        <dbReference type="PROSITE" id="PS50122"/>
    </source>
</evidence>
<dbReference type="InterPro" id="IPR035909">
    <property type="entry name" value="CheB_C"/>
</dbReference>
<sequence>MDDDIPLPRKHIDAVTVGASAGGIDALLKIFGGLPPDFQLPIMVVLHLRDDRDSRLAEVFQQHVRIPVRQARDKEPIDDGVLYFAGPGCHLSVEEDHRFSLSGEDAVHYSRPAIDLLMTSAADVYGERLAGILLTGANEDGAEGMASIKQAGGLTIVQDPAEAQVAVMPQSAIRRCAPDHILRLKQIRQWLIELGQS</sequence>
<keyword evidence="1 4" id="KW-0378">Hydrolase</keyword>
<dbReference type="GO" id="GO:0005737">
    <property type="term" value="C:cytoplasm"/>
    <property type="evidence" value="ECO:0007669"/>
    <property type="project" value="InterPro"/>
</dbReference>
<dbReference type="Pfam" id="PF01339">
    <property type="entry name" value="CheB_methylest"/>
    <property type="match status" value="1"/>
</dbReference>